<dbReference type="RefSeq" id="WP_025361159.1">
    <property type="nucleotide sequence ID" value="NZ_BAAABQ010000009.1"/>
</dbReference>
<gene>
    <name evidence="4" type="ORF">BC739_003797</name>
</gene>
<sequence>MSRVLALGTVFLWAVLTAPTAWADDPTPQPGPSLNPPQNQGLGEDAKQKLIIVVVVAALLAIVWYGRRVRKRNQSAG</sequence>
<feature type="chain" id="PRO_5045714254" description="MYXO-CTERM domain-containing protein" evidence="3">
    <location>
        <begin position="24"/>
        <end position="77"/>
    </location>
</feature>
<keyword evidence="2" id="KW-0472">Membrane</keyword>
<feature type="region of interest" description="Disordered" evidence="1">
    <location>
        <begin position="23"/>
        <end position="42"/>
    </location>
</feature>
<evidence type="ECO:0000256" key="3">
    <source>
        <dbReference type="SAM" id="SignalP"/>
    </source>
</evidence>
<evidence type="ECO:0000256" key="1">
    <source>
        <dbReference type="SAM" id="MobiDB-lite"/>
    </source>
</evidence>
<protein>
    <recommendedName>
        <fullName evidence="6">MYXO-CTERM domain-containing protein</fullName>
    </recommendedName>
</protein>
<accession>A0ABR6BIB1</accession>
<keyword evidence="2" id="KW-0812">Transmembrane</keyword>
<evidence type="ECO:0000256" key="2">
    <source>
        <dbReference type="SAM" id="Phobius"/>
    </source>
</evidence>
<feature type="signal peptide" evidence="3">
    <location>
        <begin position="1"/>
        <end position="23"/>
    </location>
</feature>
<dbReference type="EMBL" id="JACJID010000002">
    <property type="protein sequence ID" value="MBA8926598.1"/>
    <property type="molecule type" value="Genomic_DNA"/>
</dbReference>
<keyword evidence="2" id="KW-1133">Transmembrane helix</keyword>
<dbReference type="Proteomes" id="UP000517916">
    <property type="component" value="Unassembled WGS sequence"/>
</dbReference>
<organism evidence="4 5">
    <name type="scientific">Kutzneria viridogrisea</name>
    <dbReference type="NCBI Taxonomy" id="47990"/>
    <lineage>
        <taxon>Bacteria</taxon>
        <taxon>Bacillati</taxon>
        <taxon>Actinomycetota</taxon>
        <taxon>Actinomycetes</taxon>
        <taxon>Pseudonocardiales</taxon>
        <taxon>Pseudonocardiaceae</taxon>
        <taxon>Kutzneria</taxon>
    </lineage>
</organism>
<feature type="transmembrane region" description="Helical" evidence="2">
    <location>
        <begin position="47"/>
        <end position="65"/>
    </location>
</feature>
<name>A0ABR6BIB1_9PSEU</name>
<evidence type="ECO:0000313" key="4">
    <source>
        <dbReference type="EMBL" id="MBA8926598.1"/>
    </source>
</evidence>
<comment type="caution">
    <text evidence="4">The sequence shown here is derived from an EMBL/GenBank/DDBJ whole genome shotgun (WGS) entry which is preliminary data.</text>
</comment>
<evidence type="ECO:0000313" key="5">
    <source>
        <dbReference type="Proteomes" id="UP000517916"/>
    </source>
</evidence>
<keyword evidence="5" id="KW-1185">Reference proteome</keyword>
<proteinExistence type="predicted"/>
<keyword evidence="3" id="KW-0732">Signal</keyword>
<reference evidence="4 5" key="1">
    <citation type="submission" date="2020-08" db="EMBL/GenBank/DDBJ databases">
        <title>Genomic Encyclopedia of Archaeal and Bacterial Type Strains, Phase II (KMG-II): from individual species to whole genera.</title>
        <authorList>
            <person name="Goeker M."/>
        </authorList>
    </citation>
    <scope>NUCLEOTIDE SEQUENCE [LARGE SCALE GENOMIC DNA]</scope>
    <source>
        <strain evidence="4 5">DSM 43850</strain>
    </source>
</reference>
<evidence type="ECO:0008006" key="6">
    <source>
        <dbReference type="Google" id="ProtNLM"/>
    </source>
</evidence>